<name>A0ACC0I8W7_9ERIC</name>
<evidence type="ECO:0000313" key="2">
    <source>
        <dbReference type="Proteomes" id="UP001060215"/>
    </source>
</evidence>
<comment type="caution">
    <text evidence="1">The sequence shown here is derived from an EMBL/GenBank/DDBJ whole genome shotgun (WGS) entry which is preliminary data.</text>
</comment>
<reference evidence="1 2" key="1">
    <citation type="journal article" date="2022" name="Plant J.">
        <title>Chromosome-level genome of Camellia lanceoleosa provides a valuable resource for understanding genome evolution and self-incompatibility.</title>
        <authorList>
            <person name="Gong W."/>
            <person name="Xiao S."/>
            <person name="Wang L."/>
            <person name="Liao Z."/>
            <person name="Chang Y."/>
            <person name="Mo W."/>
            <person name="Hu G."/>
            <person name="Li W."/>
            <person name="Zhao G."/>
            <person name="Zhu H."/>
            <person name="Hu X."/>
            <person name="Ji K."/>
            <person name="Xiang X."/>
            <person name="Song Q."/>
            <person name="Yuan D."/>
            <person name="Jin S."/>
            <person name="Zhang L."/>
        </authorList>
    </citation>
    <scope>NUCLEOTIDE SEQUENCE [LARGE SCALE GENOMIC DNA]</scope>
    <source>
        <strain evidence="1">SQ_2022a</strain>
    </source>
</reference>
<protein>
    <submittedName>
        <fullName evidence="1">Uncharacterized protein</fullName>
    </submittedName>
</protein>
<evidence type="ECO:0000313" key="1">
    <source>
        <dbReference type="EMBL" id="KAI8021252.1"/>
    </source>
</evidence>
<organism evidence="1 2">
    <name type="scientific">Camellia lanceoleosa</name>
    <dbReference type="NCBI Taxonomy" id="1840588"/>
    <lineage>
        <taxon>Eukaryota</taxon>
        <taxon>Viridiplantae</taxon>
        <taxon>Streptophyta</taxon>
        <taxon>Embryophyta</taxon>
        <taxon>Tracheophyta</taxon>
        <taxon>Spermatophyta</taxon>
        <taxon>Magnoliopsida</taxon>
        <taxon>eudicotyledons</taxon>
        <taxon>Gunneridae</taxon>
        <taxon>Pentapetalae</taxon>
        <taxon>asterids</taxon>
        <taxon>Ericales</taxon>
        <taxon>Theaceae</taxon>
        <taxon>Camellia</taxon>
    </lineage>
</organism>
<dbReference type="Proteomes" id="UP001060215">
    <property type="component" value="Chromosome 6"/>
</dbReference>
<proteinExistence type="predicted"/>
<sequence>MSLRLFMLGSLVRLVTSLVSEPAGSVTTLLYYSDLLPQRIVLVRMVRHELLHQDNYFFHFLINFLRCFL</sequence>
<gene>
    <name evidence="1" type="ORF">LOK49_LG03G01396</name>
</gene>
<dbReference type="EMBL" id="CM045763">
    <property type="protein sequence ID" value="KAI8021252.1"/>
    <property type="molecule type" value="Genomic_DNA"/>
</dbReference>
<keyword evidence="2" id="KW-1185">Reference proteome</keyword>
<accession>A0ACC0I8W7</accession>